<dbReference type="Gene3D" id="3.40.50.300">
    <property type="entry name" value="P-loop containing nucleotide triphosphate hydrolases"/>
    <property type="match status" value="1"/>
</dbReference>
<dbReference type="SMART" id="SM00382">
    <property type="entry name" value="AAA"/>
    <property type="match status" value="1"/>
</dbReference>
<reference evidence="2" key="1">
    <citation type="submission" date="2020-02" db="EMBL/GenBank/DDBJ databases">
        <authorList>
            <person name="Meier V. D."/>
        </authorList>
    </citation>
    <scope>NUCLEOTIDE SEQUENCE</scope>
    <source>
        <strain evidence="2">AVDCRST_MAG94</strain>
    </source>
</reference>
<dbReference type="Pfam" id="PF13479">
    <property type="entry name" value="AAA_24"/>
    <property type="match status" value="1"/>
</dbReference>
<dbReference type="InterPro" id="IPR027417">
    <property type="entry name" value="P-loop_NTPase"/>
</dbReference>
<organism evidence="2">
    <name type="scientific">uncultured Leptolyngbya sp</name>
    <dbReference type="NCBI Taxonomy" id="332963"/>
    <lineage>
        <taxon>Bacteria</taxon>
        <taxon>Bacillati</taxon>
        <taxon>Cyanobacteriota</taxon>
        <taxon>Cyanophyceae</taxon>
        <taxon>Leptolyngbyales</taxon>
        <taxon>Leptolyngbyaceae</taxon>
        <taxon>Leptolyngbya group</taxon>
        <taxon>Leptolyngbya</taxon>
        <taxon>environmental samples</taxon>
    </lineage>
</organism>
<sequence>MFQKATKQQSKLRLALSGPSGAGKTYSALNIAQHLGKTIALLDTEHGSASKYADRFDFDVCNLTDFHPAKYIDLIKAADKAEYEVIIIDSLSHAWFSELELAGKGFEGWKNVRPLERALIDAMLSSRAHVIATMRTKTEWVMEEYTSKQGKSCVAPKKVGTAPIQASGIEYELDVAGELNLEHILTISKSRCPALSGTTHLNPGEELAEALLAWLTDGAPLPESPQNKCERVKVAREAVGLETEVVKALMQQHYSRTTPGQLSSEQVDALVEMIASSQNGEH</sequence>
<dbReference type="SUPFAM" id="SSF52540">
    <property type="entry name" value="P-loop containing nucleoside triphosphate hydrolases"/>
    <property type="match status" value="1"/>
</dbReference>
<evidence type="ECO:0000259" key="1">
    <source>
        <dbReference type="SMART" id="SM00382"/>
    </source>
</evidence>
<protein>
    <submittedName>
        <fullName evidence="2">Phage protein</fullName>
    </submittedName>
</protein>
<name>A0A6J4LGW1_9CYAN</name>
<gene>
    <name evidence="2" type="ORF">AVDCRST_MAG94-1784</name>
</gene>
<feature type="domain" description="AAA+ ATPase" evidence="1">
    <location>
        <begin position="10"/>
        <end position="146"/>
    </location>
</feature>
<accession>A0A6J4LGW1</accession>
<proteinExistence type="predicted"/>
<dbReference type="EMBL" id="CADCTY010000618">
    <property type="protein sequence ID" value="CAA9328530.1"/>
    <property type="molecule type" value="Genomic_DNA"/>
</dbReference>
<evidence type="ECO:0000313" key="2">
    <source>
        <dbReference type="EMBL" id="CAA9328530.1"/>
    </source>
</evidence>
<dbReference type="AlphaFoldDB" id="A0A6J4LGW1"/>
<dbReference type="InterPro" id="IPR003593">
    <property type="entry name" value="AAA+_ATPase"/>
</dbReference>